<organism evidence="2 3">
    <name type="scientific">Lacihabitans lacunae</name>
    <dbReference type="NCBI Taxonomy" id="1028214"/>
    <lineage>
        <taxon>Bacteria</taxon>
        <taxon>Pseudomonadati</taxon>
        <taxon>Bacteroidota</taxon>
        <taxon>Cytophagia</taxon>
        <taxon>Cytophagales</taxon>
        <taxon>Leadbetterellaceae</taxon>
        <taxon>Lacihabitans</taxon>
    </lineage>
</organism>
<comment type="caution">
    <text evidence="2">The sequence shown here is derived from an EMBL/GenBank/DDBJ whole genome shotgun (WGS) entry which is preliminary data.</text>
</comment>
<evidence type="ECO:0000313" key="2">
    <source>
        <dbReference type="EMBL" id="MFC3811888.1"/>
    </source>
</evidence>
<protein>
    <submittedName>
        <fullName evidence="2">DUF2911 domain-containing protein</fullName>
    </submittedName>
</protein>
<gene>
    <name evidence="2" type="ORF">ACFOOI_14590</name>
</gene>
<evidence type="ECO:0000313" key="3">
    <source>
        <dbReference type="Proteomes" id="UP001595616"/>
    </source>
</evidence>
<proteinExistence type="predicted"/>
<keyword evidence="1" id="KW-0732">Signal</keyword>
<dbReference type="Pfam" id="PF11138">
    <property type="entry name" value="DUF2911"/>
    <property type="match status" value="1"/>
</dbReference>
<dbReference type="Proteomes" id="UP001595616">
    <property type="component" value="Unassembled WGS sequence"/>
</dbReference>
<feature type="signal peptide" evidence="1">
    <location>
        <begin position="1"/>
        <end position="19"/>
    </location>
</feature>
<feature type="chain" id="PRO_5047460244" evidence="1">
    <location>
        <begin position="20"/>
        <end position="188"/>
    </location>
</feature>
<sequence>MKALKLSILALLMANAAFSQTYAPLDKTPMDMAYYPDNFAHDRKFAPKKVGKEVLARITYSRTAKNNREVFGNLVKFDKVWRIGANEAPEIKFYKDATINGKKVPSGTYTLFMTPGKDSWEVILNSDLDVWGAYSYDESKNVLTFKVTPVALDTVVENLSITFDGKNEKETTFYLAWDKTSVSFPITF</sequence>
<evidence type="ECO:0000256" key="1">
    <source>
        <dbReference type="SAM" id="SignalP"/>
    </source>
</evidence>
<dbReference type="EMBL" id="JBHRYQ010000001">
    <property type="protein sequence ID" value="MFC3811888.1"/>
    <property type="molecule type" value="Genomic_DNA"/>
</dbReference>
<dbReference type="RefSeq" id="WP_379838740.1">
    <property type="nucleotide sequence ID" value="NZ_JBHRYQ010000001.1"/>
</dbReference>
<keyword evidence="3" id="KW-1185">Reference proteome</keyword>
<reference evidence="3" key="1">
    <citation type="journal article" date="2019" name="Int. J. Syst. Evol. Microbiol.">
        <title>The Global Catalogue of Microorganisms (GCM) 10K type strain sequencing project: providing services to taxonomists for standard genome sequencing and annotation.</title>
        <authorList>
            <consortium name="The Broad Institute Genomics Platform"/>
            <consortium name="The Broad Institute Genome Sequencing Center for Infectious Disease"/>
            <person name="Wu L."/>
            <person name="Ma J."/>
        </authorList>
    </citation>
    <scope>NUCLEOTIDE SEQUENCE [LARGE SCALE GENOMIC DNA]</scope>
    <source>
        <strain evidence="3">CECT 7956</strain>
    </source>
</reference>
<dbReference type="InterPro" id="IPR021314">
    <property type="entry name" value="DUF2911"/>
</dbReference>
<name>A0ABV7Z109_9BACT</name>
<accession>A0ABV7Z109</accession>